<dbReference type="Ensembl" id="ENSAPLT00020014292.1">
    <property type="protein sequence ID" value="ENSAPLP00020013267.1"/>
    <property type="gene ID" value="ENSAPLG00020009738.1"/>
</dbReference>
<dbReference type="AlphaFoldDB" id="A0A8B9SZG8"/>
<sequence>MHAGAAETTWSLVDVLHRQHLLAERPGLLGRPPATRAALAAGDALAAGAAPHAELQVLLLREGARHLLGRPDGEGELAAGLADGDGGADVLGSDLHVPPGAELPDGQTAAPRPLAAVHRAVLEGGGQVADFGLVNLLVDALLHVLEDDGELAGSCTGKKLGEKGQGRRRPRASQQSCRSGEGAAPTTSPPPSRNGSARN</sequence>
<evidence type="ECO:0000256" key="1">
    <source>
        <dbReference type="SAM" id="MobiDB-lite"/>
    </source>
</evidence>
<name>A0A8B9SZG8_ANAPL</name>
<protein>
    <submittedName>
        <fullName evidence="2">Uncharacterized protein</fullName>
    </submittedName>
</protein>
<evidence type="ECO:0000313" key="2">
    <source>
        <dbReference type="Ensembl" id="ENSAPLP00020013267.1"/>
    </source>
</evidence>
<reference evidence="2" key="2">
    <citation type="submission" date="2025-08" db="UniProtKB">
        <authorList>
            <consortium name="Ensembl"/>
        </authorList>
    </citation>
    <scope>IDENTIFICATION</scope>
</reference>
<organism evidence="2 3">
    <name type="scientific">Anas platyrhynchos</name>
    <name type="common">Mallard</name>
    <name type="synonym">Anas boschas</name>
    <dbReference type="NCBI Taxonomy" id="8839"/>
    <lineage>
        <taxon>Eukaryota</taxon>
        <taxon>Metazoa</taxon>
        <taxon>Chordata</taxon>
        <taxon>Craniata</taxon>
        <taxon>Vertebrata</taxon>
        <taxon>Euteleostomi</taxon>
        <taxon>Archelosauria</taxon>
        <taxon>Archosauria</taxon>
        <taxon>Dinosauria</taxon>
        <taxon>Saurischia</taxon>
        <taxon>Theropoda</taxon>
        <taxon>Coelurosauria</taxon>
        <taxon>Aves</taxon>
        <taxon>Neognathae</taxon>
        <taxon>Galloanserae</taxon>
        <taxon>Anseriformes</taxon>
        <taxon>Anatidae</taxon>
        <taxon>Anatinae</taxon>
        <taxon>Anas</taxon>
    </lineage>
</organism>
<proteinExistence type="predicted"/>
<dbReference type="Proteomes" id="UP000694400">
    <property type="component" value="Chromosome 32"/>
</dbReference>
<reference evidence="2" key="1">
    <citation type="submission" date="2019-08" db="EMBL/GenBank/DDBJ databases">
        <title>Three high-quality genomes provides insights into domestication of ducks.</title>
        <authorList>
            <person name="Hou Z.C."/>
            <person name="Zhu F."/>
            <person name="Yin Z.T."/>
            <person name="Zhang F."/>
        </authorList>
    </citation>
    <scope>NUCLEOTIDE SEQUENCE [LARGE SCALE GENOMIC DNA]</scope>
</reference>
<accession>A0A8B9SZG8</accession>
<feature type="region of interest" description="Disordered" evidence="1">
    <location>
        <begin position="152"/>
        <end position="199"/>
    </location>
</feature>
<reference evidence="2" key="3">
    <citation type="submission" date="2025-09" db="UniProtKB">
        <authorList>
            <consortium name="Ensembl"/>
        </authorList>
    </citation>
    <scope>IDENTIFICATION</scope>
</reference>
<evidence type="ECO:0000313" key="3">
    <source>
        <dbReference type="Proteomes" id="UP000694400"/>
    </source>
</evidence>